<keyword evidence="5 9" id="KW-0546">Nucleotide metabolism</keyword>
<proteinExistence type="inferred from homology"/>
<evidence type="ECO:0000256" key="5">
    <source>
        <dbReference type="ARBA" id="ARBA00023080"/>
    </source>
</evidence>
<keyword evidence="4 9" id="KW-0862">Zinc</keyword>
<comment type="caution">
    <text evidence="11">The sequence shown here is derived from an EMBL/GenBank/DDBJ whole genome shotgun (WGS) entry which is preliminary data.</text>
</comment>
<evidence type="ECO:0000256" key="2">
    <source>
        <dbReference type="ARBA" id="ARBA00022723"/>
    </source>
</evidence>
<accession>A0ABU0JNI0</accession>
<feature type="binding site" evidence="9">
    <location>
        <position position="282"/>
    </location>
    <ligand>
        <name>Zn(2+)</name>
        <dbReference type="ChEBI" id="CHEBI:29105"/>
        <note>catalytic</note>
    </ligand>
</feature>
<dbReference type="Gene3D" id="3.20.20.140">
    <property type="entry name" value="Metal-dependent hydrolases"/>
    <property type="match status" value="1"/>
</dbReference>
<feature type="binding site" evidence="9">
    <location>
        <position position="18"/>
    </location>
    <ligand>
        <name>Zn(2+)</name>
        <dbReference type="ChEBI" id="CHEBI:29105"/>
        <note>catalytic</note>
    </ligand>
</feature>
<protein>
    <recommendedName>
        <fullName evidence="1 9">Adenosine deaminase</fullName>
        <ecNumber evidence="1 9">3.5.4.4</ecNumber>
    </recommendedName>
    <alternativeName>
        <fullName evidence="6 9">Adenosine aminohydrolase</fullName>
    </alternativeName>
</protein>
<dbReference type="SUPFAM" id="SSF51556">
    <property type="entry name" value="Metallo-dependent hydrolases"/>
    <property type="match status" value="1"/>
</dbReference>
<comment type="catalytic activity">
    <reaction evidence="7">
        <text>adenosine + H2O + H(+) = inosine + NH4(+)</text>
        <dbReference type="Rhea" id="RHEA:24408"/>
        <dbReference type="ChEBI" id="CHEBI:15377"/>
        <dbReference type="ChEBI" id="CHEBI:15378"/>
        <dbReference type="ChEBI" id="CHEBI:16335"/>
        <dbReference type="ChEBI" id="CHEBI:17596"/>
        <dbReference type="ChEBI" id="CHEBI:28938"/>
        <dbReference type="EC" id="3.5.4.4"/>
    </reaction>
    <physiologicalReaction direction="left-to-right" evidence="7">
        <dbReference type="Rhea" id="RHEA:24409"/>
    </physiologicalReaction>
</comment>
<dbReference type="InterPro" id="IPR032466">
    <property type="entry name" value="Metal_Hydrolase"/>
</dbReference>
<evidence type="ECO:0000256" key="6">
    <source>
        <dbReference type="ARBA" id="ARBA00031852"/>
    </source>
</evidence>
<evidence type="ECO:0000256" key="8">
    <source>
        <dbReference type="ARBA" id="ARBA00049213"/>
    </source>
</evidence>
<keyword evidence="12" id="KW-1185">Reference proteome</keyword>
<comment type="function">
    <text evidence="9">Catalyzes the hydrolytic deamination of adenosine and 2-deoxyadenosine.</text>
</comment>
<feature type="binding site" evidence="9">
    <location>
        <position position="18"/>
    </location>
    <ligand>
        <name>substrate</name>
    </ligand>
</feature>
<dbReference type="HAMAP" id="MF_00540">
    <property type="entry name" value="A_deaminase"/>
    <property type="match status" value="1"/>
</dbReference>
<dbReference type="EMBL" id="JAUSWN010000002">
    <property type="protein sequence ID" value="MDQ0478636.1"/>
    <property type="molecule type" value="Genomic_DNA"/>
</dbReference>
<feature type="binding site" evidence="9">
    <location>
        <position position="201"/>
    </location>
    <ligand>
        <name>Zn(2+)</name>
        <dbReference type="ChEBI" id="CHEBI:29105"/>
        <note>catalytic</note>
    </ligand>
</feature>
<feature type="binding site" evidence="9">
    <location>
        <position position="174"/>
    </location>
    <ligand>
        <name>substrate</name>
    </ligand>
</feature>
<gene>
    <name evidence="9" type="primary">add</name>
    <name evidence="11" type="ORF">QOZ93_000345</name>
</gene>
<comment type="catalytic activity">
    <reaction evidence="8">
        <text>2'-deoxyadenosine + H2O + H(+) = 2'-deoxyinosine + NH4(+)</text>
        <dbReference type="Rhea" id="RHEA:28190"/>
        <dbReference type="ChEBI" id="CHEBI:15377"/>
        <dbReference type="ChEBI" id="CHEBI:15378"/>
        <dbReference type="ChEBI" id="CHEBI:17256"/>
        <dbReference type="ChEBI" id="CHEBI:28938"/>
        <dbReference type="ChEBI" id="CHEBI:28997"/>
        <dbReference type="EC" id="3.5.4.4"/>
    </reaction>
    <physiologicalReaction direction="left-to-right" evidence="8">
        <dbReference type="Rhea" id="RHEA:28191"/>
    </physiologicalReaction>
</comment>
<evidence type="ECO:0000256" key="3">
    <source>
        <dbReference type="ARBA" id="ARBA00022801"/>
    </source>
</evidence>
<dbReference type="NCBIfam" id="TIGR01430">
    <property type="entry name" value="aden_deam"/>
    <property type="match status" value="1"/>
</dbReference>
<sequence length="343" mass="39451">MDINNIIEKLPKVELHCHLDGSVRPETIFEMLKDQKIALPVKTLEEFERYVKVIGKCESLKEYLTKFKYPIMVMQDKKNIYRITLELLEDCKKQGVKYIEIRFAPYFHLEKGLTMDEVIETVLEAMKAGEERYGVISNLILCAMRHESVDKNIELVNTAKKYINKGVVAIDLAGNEHDFPPELHKRVFDLAKEYGFHITIHAGETGIEQNIIKSIELLHAERIGHGVFAYKNPEIVQFLINNNVPLEVCVTSNYNTEAIEQLKFHPIKSYLEKGIKVTVNTDNETVSNVTLNDEFNILVKELKFNVEDIKKVLFNSIEASFANEGQKALLKNELIKTIKNLNI</sequence>
<comment type="caution">
    <text evidence="9">Lacks conserved residue(s) required for the propagation of feature annotation.</text>
</comment>
<dbReference type="InterPro" id="IPR006330">
    <property type="entry name" value="Ado/ade_deaminase"/>
</dbReference>
<dbReference type="PANTHER" id="PTHR11409:SF43">
    <property type="entry name" value="ADENOSINE DEAMINASE"/>
    <property type="match status" value="1"/>
</dbReference>
<feature type="binding site" evidence="9">
    <location>
        <position position="20"/>
    </location>
    <ligand>
        <name>substrate</name>
    </ligand>
</feature>
<dbReference type="InterPro" id="IPR028893">
    <property type="entry name" value="A_deaminase"/>
</dbReference>
<reference evidence="11 12" key="1">
    <citation type="submission" date="2023-07" db="EMBL/GenBank/DDBJ databases">
        <title>Genomic Encyclopedia of Type Strains, Phase IV (KMG-IV): sequencing the most valuable type-strain genomes for metagenomic binning, comparative biology and taxonomic classification.</title>
        <authorList>
            <person name="Goeker M."/>
        </authorList>
    </citation>
    <scope>NUCLEOTIDE SEQUENCE [LARGE SCALE GENOMIC DNA]</scope>
    <source>
        <strain evidence="11 12">DSM 1400</strain>
    </source>
</reference>
<dbReference type="RefSeq" id="WP_307354877.1">
    <property type="nucleotide sequence ID" value="NZ_BAAACJ010000008.1"/>
</dbReference>
<dbReference type="Proteomes" id="UP001224418">
    <property type="component" value="Unassembled WGS sequence"/>
</dbReference>
<evidence type="ECO:0000256" key="9">
    <source>
        <dbReference type="HAMAP-Rule" id="MF_00540"/>
    </source>
</evidence>
<evidence type="ECO:0000259" key="10">
    <source>
        <dbReference type="Pfam" id="PF00962"/>
    </source>
</evidence>
<comment type="cofactor">
    <cofactor evidence="9">
        <name>Zn(2+)</name>
        <dbReference type="ChEBI" id="CHEBI:29105"/>
    </cofactor>
    <text evidence="9">Binds 1 zinc ion per subunit.</text>
</comment>
<dbReference type="EC" id="3.5.4.4" evidence="1 9"/>
<dbReference type="CDD" id="cd01320">
    <property type="entry name" value="ADA"/>
    <property type="match status" value="1"/>
</dbReference>
<keyword evidence="3 9" id="KW-0378">Hydrolase</keyword>
<organism evidence="11 12">
    <name type="scientific">Hathewaya limosa</name>
    <name type="common">Clostridium limosum</name>
    <dbReference type="NCBI Taxonomy" id="1536"/>
    <lineage>
        <taxon>Bacteria</taxon>
        <taxon>Bacillati</taxon>
        <taxon>Bacillota</taxon>
        <taxon>Clostridia</taxon>
        <taxon>Eubacteriales</taxon>
        <taxon>Clostridiaceae</taxon>
        <taxon>Hathewaya</taxon>
    </lineage>
</organism>
<dbReference type="PANTHER" id="PTHR11409">
    <property type="entry name" value="ADENOSINE DEAMINASE"/>
    <property type="match status" value="1"/>
</dbReference>
<dbReference type="InterPro" id="IPR001365">
    <property type="entry name" value="A_deaminase_dom"/>
</dbReference>
<dbReference type="GO" id="GO:0016787">
    <property type="term" value="F:hydrolase activity"/>
    <property type="evidence" value="ECO:0007669"/>
    <property type="project" value="UniProtKB-KW"/>
</dbReference>
<comment type="similarity">
    <text evidence="9">Belongs to the metallo-dependent hydrolases superfamily. Adenosine and AMP deaminases family. Adenosine deaminase subfamily.</text>
</comment>
<feature type="site" description="Important for catalytic activity" evidence="9">
    <location>
        <position position="225"/>
    </location>
</feature>
<name>A0ABU0JNI0_HATLI</name>
<feature type="domain" description="Adenosine deaminase" evidence="10">
    <location>
        <begin position="11"/>
        <end position="336"/>
    </location>
</feature>
<evidence type="ECO:0000313" key="12">
    <source>
        <dbReference type="Proteomes" id="UP001224418"/>
    </source>
</evidence>
<evidence type="ECO:0000256" key="1">
    <source>
        <dbReference type="ARBA" id="ARBA00012784"/>
    </source>
</evidence>
<feature type="binding site" evidence="9">
    <location>
        <position position="16"/>
    </location>
    <ligand>
        <name>Zn(2+)</name>
        <dbReference type="ChEBI" id="CHEBI:29105"/>
        <note>catalytic</note>
    </ligand>
</feature>
<feature type="active site" description="Proton donor" evidence="9">
    <location>
        <position position="204"/>
    </location>
</feature>
<keyword evidence="2 9" id="KW-0479">Metal-binding</keyword>
<evidence type="ECO:0000256" key="7">
    <source>
        <dbReference type="ARBA" id="ARBA00047989"/>
    </source>
</evidence>
<dbReference type="Pfam" id="PF00962">
    <property type="entry name" value="A_deaminase"/>
    <property type="match status" value="1"/>
</dbReference>
<evidence type="ECO:0000256" key="4">
    <source>
        <dbReference type="ARBA" id="ARBA00022833"/>
    </source>
</evidence>
<evidence type="ECO:0000313" key="11">
    <source>
        <dbReference type="EMBL" id="MDQ0478636.1"/>
    </source>
</evidence>